<evidence type="ECO:0000256" key="2">
    <source>
        <dbReference type="SAM" id="MobiDB-lite"/>
    </source>
</evidence>
<dbReference type="InterPro" id="IPR008977">
    <property type="entry name" value="PHM/PNGase_F_dom_sf"/>
</dbReference>
<dbReference type="InterPro" id="IPR000945">
    <property type="entry name" value="DBH-like"/>
</dbReference>
<dbReference type="Pfam" id="PF03712">
    <property type="entry name" value="Cu2_monoox_C"/>
    <property type="match status" value="1"/>
</dbReference>
<evidence type="ECO:0000313" key="5">
    <source>
        <dbReference type="Proteomes" id="UP001150924"/>
    </source>
</evidence>
<evidence type="ECO:0000256" key="1">
    <source>
        <dbReference type="ARBA" id="ARBA00023157"/>
    </source>
</evidence>
<dbReference type="PANTHER" id="PTHR10157:SF23">
    <property type="entry name" value="MOXD1 HOMOLOG 1"/>
    <property type="match status" value="1"/>
</dbReference>
<feature type="domain" description="Copper type II ascorbate-dependent monooxygenase C-terminal" evidence="3">
    <location>
        <begin position="361"/>
        <end position="437"/>
    </location>
</feature>
<dbReference type="EMBL" id="JAPNKE010000002">
    <property type="protein sequence ID" value="MCY1012256.1"/>
    <property type="molecule type" value="Genomic_DNA"/>
</dbReference>
<dbReference type="AlphaFoldDB" id="A0A9X3EY84"/>
<accession>A0A9X3EY84</accession>
<keyword evidence="4" id="KW-0560">Oxidoreductase</keyword>
<keyword evidence="4" id="KW-0503">Monooxygenase</keyword>
<dbReference type="PANTHER" id="PTHR10157">
    <property type="entry name" value="DOPAMINE BETA HYDROXYLASE RELATED"/>
    <property type="match status" value="1"/>
</dbReference>
<gene>
    <name evidence="4" type="ORF">OV079_43330</name>
</gene>
<dbReference type="SUPFAM" id="SSF49742">
    <property type="entry name" value="PHM/PNGase F"/>
    <property type="match status" value="2"/>
</dbReference>
<dbReference type="InterPro" id="IPR036939">
    <property type="entry name" value="Cu2_ascorb_mOase_N_sf"/>
</dbReference>
<reference evidence="4" key="1">
    <citation type="submission" date="2022-11" db="EMBL/GenBank/DDBJ databases">
        <title>Minimal conservation of predation-associated metabolite biosynthetic gene clusters underscores biosynthetic potential of Myxococcota including descriptions for ten novel species: Archangium lansinium sp. nov., Myxococcus landrumus sp. nov., Nannocystis bai.</title>
        <authorList>
            <person name="Ahearne A."/>
            <person name="Stevens C."/>
            <person name="Phillips K."/>
        </authorList>
    </citation>
    <scope>NUCLEOTIDE SEQUENCE</scope>
    <source>
        <strain evidence="4">Na p29</strain>
    </source>
</reference>
<dbReference type="RefSeq" id="WP_267775599.1">
    <property type="nucleotide sequence ID" value="NZ_JAPNKE010000002.1"/>
</dbReference>
<comment type="caution">
    <text evidence="4">The sequence shown here is derived from an EMBL/GenBank/DDBJ whole genome shotgun (WGS) entry which is preliminary data.</text>
</comment>
<dbReference type="Proteomes" id="UP001150924">
    <property type="component" value="Unassembled WGS sequence"/>
</dbReference>
<dbReference type="GO" id="GO:0004500">
    <property type="term" value="F:dopamine beta-monooxygenase activity"/>
    <property type="evidence" value="ECO:0007669"/>
    <property type="project" value="InterPro"/>
</dbReference>
<dbReference type="GO" id="GO:0005507">
    <property type="term" value="F:copper ion binding"/>
    <property type="evidence" value="ECO:0007669"/>
    <property type="project" value="InterPro"/>
</dbReference>
<protein>
    <submittedName>
        <fullName evidence="4">Monooxygenase</fullName>
    </submittedName>
</protein>
<evidence type="ECO:0000313" key="4">
    <source>
        <dbReference type="EMBL" id="MCY1012256.1"/>
    </source>
</evidence>
<feature type="region of interest" description="Disordered" evidence="2">
    <location>
        <begin position="25"/>
        <end position="44"/>
    </location>
</feature>
<dbReference type="InterPro" id="IPR024548">
    <property type="entry name" value="Cu2_monoox_C"/>
</dbReference>
<dbReference type="PROSITE" id="PS51257">
    <property type="entry name" value="PROKAR_LIPOPROTEIN"/>
    <property type="match status" value="1"/>
</dbReference>
<proteinExistence type="predicted"/>
<dbReference type="Gene3D" id="2.60.120.310">
    <property type="entry name" value="Copper type II, ascorbate-dependent monooxygenase, N-terminal domain"/>
    <property type="match status" value="1"/>
</dbReference>
<dbReference type="InterPro" id="IPR014784">
    <property type="entry name" value="Cu2_ascorb_mOase-like_C"/>
</dbReference>
<evidence type="ECO:0000259" key="3">
    <source>
        <dbReference type="Pfam" id="PF03712"/>
    </source>
</evidence>
<name>A0A9X3EY84_9BACT</name>
<dbReference type="Gene3D" id="2.60.120.230">
    <property type="match status" value="1"/>
</dbReference>
<sequence length="461" mass="48577">MQRITAIFPLGLLLVACGDVSEGSAGSDTAGSDTAGSDTAGSSTTGEAAAVTYWRDVKAVLDAKCVGCHSPGNLAPFSLASYADASAVASALPASLEAGTMPPWPPDAACGTYLHDRSIDDDARQLVLDWVELGAPEGDPADAPPPAQAPEPIAFDIDLQLPEPYTPTIAPDEYRCFLMPWPEEAETFVTALSVTPGERQIVHHVIAFAIPPDQAEAYRALDEADPDPGYLCYGGPSGGKINDGRVPWLGAWVPGGAPGDMPEGTGIKVQPGSLVAVQMHYHTYPGAGPDQSRIQIRTAASVDRVAVMMPFTNPAWVQGSEPMLIPAGEAGVVHSFAADVSNYLPLLFPDGGLQAGDPFVVHAAALHMHTRGVRGSLGLTGGQDTCLLDIPRWDFNWQGSYQLTAPVTVRPGDKLRLECEWDNTAENQPVENGVQQQPKDILWGEGTGDEMCLGIVYVTGT</sequence>
<keyword evidence="1" id="KW-1015">Disulfide bond</keyword>
<keyword evidence="5" id="KW-1185">Reference proteome</keyword>
<organism evidence="4 5">
    <name type="scientific">Nannocystis pusilla</name>
    <dbReference type="NCBI Taxonomy" id="889268"/>
    <lineage>
        <taxon>Bacteria</taxon>
        <taxon>Pseudomonadati</taxon>
        <taxon>Myxococcota</taxon>
        <taxon>Polyangia</taxon>
        <taxon>Nannocystales</taxon>
        <taxon>Nannocystaceae</taxon>
        <taxon>Nannocystis</taxon>
    </lineage>
</organism>